<reference evidence="3" key="1">
    <citation type="submission" date="2025-08" db="UniProtKB">
        <authorList>
            <consortium name="RefSeq"/>
        </authorList>
    </citation>
    <scope>IDENTIFICATION</scope>
</reference>
<dbReference type="RefSeq" id="XP_065653835.1">
    <property type="nucleotide sequence ID" value="XM_065797763.1"/>
</dbReference>
<protein>
    <submittedName>
        <fullName evidence="3">Uncharacterized protein LOC136071929</fullName>
    </submittedName>
</protein>
<accession>A0ABM4BX83</accession>
<feature type="signal peptide" evidence="1">
    <location>
        <begin position="1"/>
        <end position="23"/>
    </location>
</feature>
<gene>
    <name evidence="3" type="primary">LOC136071929</name>
</gene>
<evidence type="ECO:0000313" key="3">
    <source>
        <dbReference type="RefSeq" id="XP_065653835.1"/>
    </source>
</evidence>
<keyword evidence="2" id="KW-1185">Reference proteome</keyword>
<feature type="chain" id="PRO_5046450321" evidence="1">
    <location>
        <begin position="24"/>
        <end position="505"/>
    </location>
</feature>
<name>A0ABM4BX83_HYDVU</name>
<organism evidence="2 3">
    <name type="scientific">Hydra vulgaris</name>
    <name type="common">Hydra</name>
    <name type="synonym">Hydra attenuata</name>
    <dbReference type="NCBI Taxonomy" id="6087"/>
    <lineage>
        <taxon>Eukaryota</taxon>
        <taxon>Metazoa</taxon>
        <taxon>Cnidaria</taxon>
        <taxon>Hydrozoa</taxon>
        <taxon>Hydroidolina</taxon>
        <taxon>Anthoathecata</taxon>
        <taxon>Aplanulata</taxon>
        <taxon>Hydridae</taxon>
        <taxon>Hydra</taxon>
    </lineage>
</organism>
<evidence type="ECO:0000256" key="1">
    <source>
        <dbReference type="SAM" id="SignalP"/>
    </source>
</evidence>
<keyword evidence="1" id="KW-0732">Signal</keyword>
<dbReference type="GeneID" id="136071929"/>
<evidence type="ECO:0000313" key="2">
    <source>
        <dbReference type="Proteomes" id="UP001652625"/>
    </source>
</evidence>
<proteinExistence type="predicted"/>
<sequence length="505" mass="57786">MIFFTTLVIVTSIILIETRSLSALKEIPKFPRLTEFFKKKPEYSKKSKLSQCEVDIRKEQCAYIAYPKRPHCLVLKNIISDLIPQYKVLLNSTELNDFKMQSISRLLVNTCSRKLTIKTEADGKFTIIPKVLQLKSVEAGVSIPIPLGDYQLFGTGEWNMADIKMKIKFSKEDFDQYTISGFSEIDLVSISRISEIFDLDILPKGPLTELLRNIHLENLTLRKCRLYGFVQPLRKNYELVITGSPNLEEFERGNMRIFITKNNDKKNLAFLIELQDYSPVTLLSKIYGPVINQVSILRDRNQTIALYVSLLPTANFSTTFTSHGSSRWIHRDSNFGPGAFLLVTLPFPRRKALDMQIQLYSDGLGFSLPENENLPGDLALGAISPAKIMHIGVDKKAVQKNKDDEKYKRIKILKFRYFLFNDTYLAAVESHLTDEEELEELMPEKRSDYYSENEKNYIFEKSLAGDTNLDAFFKREESETGATRRDVGAELKTSKNLKSILSSIG</sequence>
<dbReference type="Proteomes" id="UP001652625">
    <property type="component" value="Chromosome 05"/>
</dbReference>